<comment type="caution">
    <text evidence="2">The sequence shown here is derived from an EMBL/GenBank/DDBJ whole genome shotgun (WGS) entry which is preliminary data.</text>
</comment>
<name>A0A8H6NR83_9PEZI</name>
<evidence type="ECO:0000313" key="3">
    <source>
        <dbReference type="Proteomes" id="UP000654918"/>
    </source>
</evidence>
<evidence type="ECO:0000313" key="2">
    <source>
        <dbReference type="EMBL" id="KAF6841092.1"/>
    </source>
</evidence>
<reference evidence="2" key="1">
    <citation type="journal article" date="2020" name="Phytopathology">
        <title>Genome Sequence Resources of Colletotrichum truncatum, C. plurivorum, C. musicola, and C. sojae: Four Species Pathogenic to Soybean (Glycine max).</title>
        <authorList>
            <person name="Rogerio F."/>
            <person name="Boufleur T.R."/>
            <person name="Ciampi-Guillardi M."/>
            <person name="Sukno S.A."/>
            <person name="Thon M.R."/>
            <person name="Massola Junior N.S."/>
            <person name="Baroncelli R."/>
        </authorList>
    </citation>
    <scope>NUCLEOTIDE SEQUENCE</scope>
    <source>
        <strain evidence="2">LFN00145</strain>
    </source>
</reference>
<dbReference type="Proteomes" id="UP000654918">
    <property type="component" value="Unassembled WGS sequence"/>
</dbReference>
<accession>A0A8H6NR83</accession>
<feature type="compositionally biased region" description="Polar residues" evidence="1">
    <location>
        <begin position="61"/>
        <end position="72"/>
    </location>
</feature>
<organism evidence="2 3">
    <name type="scientific">Colletotrichum plurivorum</name>
    <dbReference type="NCBI Taxonomy" id="2175906"/>
    <lineage>
        <taxon>Eukaryota</taxon>
        <taxon>Fungi</taxon>
        <taxon>Dikarya</taxon>
        <taxon>Ascomycota</taxon>
        <taxon>Pezizomycotina</taxon>
        <taxon>Sordariomycetes</taxon>
        <taxon>Hypocreomycetidae</taxon>
        <taxon>Glomerellales</taxon>
        <taxon>Glomerellaceae</taxon>
        <taxon>Colletotrichum</taxon>
        <taxon>Colletotrichum orchidearum species complex</taxon>
    </lineage>
</organism>
<feature type="region of interest" description="Disordered" evidence="1">
    <location>
        <begin position="37"/>
        <end position="72"/>
    </location>
</feature>
<gene>
    <name evidence="2" type="ORF">CPLU01_00653</name>
</gene>
<evidence type="ECO:0000256" key="1">
    <source>
        <dbReference type="SAM" id="MobiDB-lite"/>
    </source>
</evidence>
<sequence>MTLGVYLPTEKEVREAELRWIPVNSTRLDGPVGELLHPESQNHSAACRGFVPDSAPRDRSSQGQLAGSSNNSVPRDLQLVFFSLFLYRRLESHCAGYYEICSAALLSLDDLGTPQRSVVDL</sequence>
<keyword evidence="3" id="KW-1185">Reference proteome</keyword>
<proteinExistence type="predicted"/>
<protein>
    <submittedName>
        <fullName evidence="2">Uncharacterized protein</fullName>
    </submittedName>
</protein>
<dbReference type="EMBL" id="WIGO01000004">
    <property type="protein sequence ID" value="KAF6841092.1"/>
    <property type="molecule type" value="Genomic_DNA"/>
</dbReference>
<dbReference type="AlphaFoldDB" id="A0A8H6NR83"/>